<dbReference type="SUPFAM" id="SSF46785">
    <property type="entry name" value="Winged helix' DNA-binding domain"/>
    <property type="match status" value="1"/>
</dbReference>
<keyword evidence="4" id="KW-0010">Activator</keyword>
<dbReference type="Gene3D" id="3.40.190.10">
    <property type="entry name" value="Periplasmic binding protein-like II"/>
    <property type="match status" value="2"/>
</dbReference>
<dbReference type="PROSITE" id="PS50931">
    <property type="entry name" value="HTH_LYSR"/>
    <property type="match status" value="1"/>
</dbReference>
<dbReference type="RefSeq" id="WP_160798603.1">
    <property type="nucleotide sequence ID" value="NZ_WRPA01000021.1"/>
</dbReference>
<dbReference type="Proteomes" id="UP000474778">
    <property type="component" value="Unassembled WGS sequence"/>
</dbReference>
<dbReference type="GO" id="GO:0032993">
    <property type="term" value="C:protein-DNA complex"/>
    <property type="evidence" value="ECO:0007669"/>
    <property type="project" value="TreeGrafter"/>
</dbReference>
<evidence type="ECO:0000259" key="7">
    <source>
        <dbReference type="PROSITE" id="PS50931"/>
    </source>
</evidence>
<dbReference type="InterPro" id="IPR036390">
    <property type="entry name" value="WH_DNA-bd_sf"/>
</dbReference>
<keyword evidence="6" id="KW-1133">Transmembrane helix</keyword>
<dbReference type="EMBL" id="WRPA01000021">
    <property type="protein sequence ID" value="MXR70582.1"/>
    <property type="molecule type" value="Genomic_DNA"/>
</dbReference>
<evidence type="ECO:0000256" key="2">
    <source>
        <dbReference type="ARBA" id="ARBA00023015"/>
    </source>
</evidence>
<name>A0A6L7I223_9GAMM</name>
<comment type="caution">
    <text evidence="8">The sequence shown here is derived from an EMBL/GenBank/DDBJ whole genome shotgun (WGS) entry which is preliminary data.</text>
</comment>
<dbReference type="PANTHER" id="PTHR30346:SF26">
    <property type="entry name" value="HYDROGEN PEROXIDE-INDUCIBLE GENES ACTIVATOR"/>
    <property type="match status" value="1"/>
</dbReference>
<feature type="domain" description="HTH lysR-type" evidence="7">
    <location>
        <begin position="1"/>
        <end position="58"/>
    </location>
</feature>
<accession>A0A6L7I223</accession>
<sequence>MNLRALSYFVAVYDKGTISAAAKQCYIAQPSISSAISQLEDELDTQLFQRHGRGVSPTESAERLYPLAQRLLNESKAIRSLFNTPEQRQPFKLGLINSLGVQRMSMLLKDFSQACHDMELTLVEANEPCDARIITTSQLKSDEVFQPIWHDDYLLAIPSTMSLALKKEIRLQDLSGQPFIHRAPCEALADLQQLMDLEGIKMQIRARIQTVEYAVGLVAAGVGIALVPALPVLMEQNNIIYKAIGDLQLKRTVGLAMPREGERTEQQRLLQQVSKLYS</sequence>
<evidence type="ECO:0000256" key="4">
    <source>
        <dbReference type="ARBA" id="ARBA00023159"/>
    </source>
</evidence>
<evidence type="ECO:0000313" key="9">
    <source>
        <dbReference type="Proteomes" id="UP000474778"/>
    </source>
</evidence>
<dbReference type="InterPro" id="IPR036388">
    <property type="entry name" value="WH-like_DNA-bd_sf"/>
</dbReference>
<proteinExistence type="inferred from homology"/>
<feature type="transmembrane region" description="Helical" evidence="6">
    <location>
        <begin position="213"/>
        <end position="233"/>
    </location>
</feature>
<dbReference type="Gene3D" id="1.10.10.10">
    <property type="entry name" value="Winged helix-like DNA-binding domain superfamily/Winged helix DNA-binding domain"/>
    <property type="match status" value="1"/>
</dbReference>
<reference evidence="8 9" key="1">
    <citation type="submission" date="2019-12" db="EMBL/GenBank/DDBJ databases">
        <title>Shewanella insulae sp. nov., isolated from a tidal flat.</title>
        <authorList>
            <person name="Yoon J.-H."/>
        </authorList>
    </citation>
    <scope>NUCLEOTIDE SEQUENCE [LARGE SCALE GENOMIC DNA]</scope>
    <source>
        <strain evidence="8 9">JBTF-M18</strain>
    </source>
</reference>
<keyword evidence="9" id="KW-1185">Reference proteome</keyword>
<evidence type="ECO:0000256" key="5">
    <source>
        <dbReference type="ARBA" id="ARBA00023163"/>
    </source>
</evidence>
<organism evidence="8 9">
    <name type="scientific">Shewanella insulae</name>
    <dbReference type="NCBI Taxonomy" id="2681496"/>
    <lineage>
        <taxon>Bacteria</taxon>
        <taxon>Pseudomonadati</taxon>
        <taxon>Pseudomonadota</taxon>
        <taxon>Gammaproteobacteria</taxon>
        <taxon>Alteromonadales</taxon>
        <taxon>Shewanellaceae</taxon>
        <taxon>Shewanella</taxon>
    </lineage>
</organism>
<dbReference type="FunFam" id="1.10.10.10:FF:000001">
    <property type="entry name" value="LysR family transcriptional regulator"/>
    <property type="match status" value="1"/>
</dbReference>
<dbReference type="SUPFAM" id="SSF53850">
    <property type="entry name" value="Periplasmic binding protein-like II"/>
    <property type="match status" value="1"/>
</dbReference>
<evidence type="ECO:0000256" key="1">
    <source>
        <dbReference type="ARBA" id="ARBA00009437"/>
    </source>
</evidence>
<dbReference type="PRINTS" id="PR00039">
    <property type="entry name" value="HTHLYSR"/>
</dbReference>
<comment type="similarity">
    <text evidence="1">Belongs to the LysR transcriptional regulatory family.</text>
</comment>
<dbReference type="Pfam" id="PF00126">
    <property type="entry name" value="HTH_1"/>
    <property type="match status" value="1"/>
</dbReference>
<dbReference type="InterPro" id="IPR005119">
    <property type="entry name" value="LysR_subst-bd"/>
</dbReference>
<evidence type="ECO:0000256" key="6">
    <source>
        <dbReference type="SAM" id="Phobius"/>
    </source>
</evidence>
<dbReference type="Pfam" id="PF03466">
    <property type="entry name" value="LysR_substrate"/>
    <property type="match status" value="1"/>
</dbReference>
<evidence type="ECO:0000313" key="8">
    <source>
        <dbReference type="EMBL" id="MXR70582.1"/>
    </source>
</evidence>
<dbReference type="AlphaFoldDB" id="A0A6L7I223"/>
<keyword evidence="5" id="KW-0804">Transcription</keyword>
<keyword evidence="6" id="KW-0812">Transmembrane</keyword>
<gene>
    <name evidence="8" type="ORF">GNT65_18150</name>
</gene>
<keyword evidence="2" id="KW-0805">Transcription regulation</keyword>
<dbReference type="CDD" id="cd05466">
    <property type="entry name" value="PBP2_LTTR_substrate"/>
    <property type="match status" value="1"/>
</dbReference>
<dbReference type="PANTHER" id="PTHR30346">
    <property type="entry name" value="TRANSCRIPTIONAL DUAL REGULATOR HCAR-RELATED"/>
    <property type="match status" value="1"/>
</dbReference>
<dbReference type="GO" id="GO:0003677">
    <property type="term" value="F:DNA binding"/>
    <property type="evidence" value="ECO:0007669"/>
    <property type="project" value="UniProtKB-KW"/>
</dbReference>
<keyword evidence="3" id="KW-0238">DNA-binding</keyword>
<dbReference type="InterPro" id="IPR000847">
    <property type="entry name" value="LysR_HTH_N"/>
</dbReference>
<dbReference type="GO" id="GO:0003700">
    <property type="term" value="F:DNA-binding transcription factor activity"/>
    <property type="evidence" value="ECO:0007669"/>
    <property type="project" value="InterPro"/>
</dbReference>
<keyword evidence="6" id="KW-0472">Membrane</keyword>
<evidence type="ECO:0000256" key="3">
    <source>
        <dbReference type="ARBA" id="ARBA00023125"/>
    </source>
</evidence>
<protein>
    <submittedName>
        <fullName evidence="8">LysR family transcriptional regulator</fullName>
    </submittedName>
</protein>